<protein>
    <submittedName>
        <fullName evidence="1">Uncharacterized protein</fullName>
    </submittedName>
</protein>
<evidence type="ECO:0000313" key="2">
    <source>
        <dbReference type="Proteomes" id="UP000007838"/>
    </source>
</evidence>
<reference evidence="1 2" key="1">
    <citation type="journal article" date="2011" name="Stand. Genomic Sci.">
        <title>Complete genome of the onion pathogen Enterobacter cloacae EcWSU1.</title>
        <authorList>
            <person name="Humann J.L."/>
            <person name="Wildung M."/>
            <person name="Cheng C.H."/>
            <person name="Lee T."/>
            <person name="Stewart J.E."/>
            <person name="Drew J.C."/>
            <person name="Triplett E.W."/>
            <person name="Main D."/>
            <person name="Schroeder B.K."/>
        </authorList>
    </citation>
    <scope>NUCLEOTIDE SEQUENCE [LARGE SCALE GENOMIC DNA]</scope>
    <source>
        <strain evidence="1 2">EcWSU1</strain>
    </source>
</reference>
<proteinExistence type="predicted"/>
<name>G8LCE4_9ENTR</name>
<dbReference type="RefSeq" id="WP_014170209.1">
    <property type="nucleotide sequence ID" value="NC_016514.1"/>
</dbReference>
<dbReference type="Proteomes" id="UP000007838">
    <property type="component" value="Chromosome"/>
</dbReference>
<gene>
    <name evidence="1" type="ORF">EcWSU1_02341</name>
</gene>
<dbReference type="EMBL" id="CP002886">
    <property type="protein sequence ID" value="AEW73776.1"/>
    <property type="molecule type" value="Genomic_DNA"/>
</dbReference>
<dbReference type="HOGENOM" id="CLU_205780_0_0_6"/>
<organism evidence="1 2">
    <name type="scientific">Enterobacter ludwigii</name>
    <dbReference type="NCBI Taxonomy" id="299767"/>
    <lineage>
        <taxon>Bacteria</taxon>
        <taxon>Pseudomonadati</taxon>
        <taxon>Pseudomonadota</taxon>
        <taxon>Gammaproteobacteria</taxon>
        <taxon>Enterobacterales</taxon>
        <taxon>Enterobacteriaceae</taxon>
        <taxon>Enterobacter</taxon>
        <taxon>Enterobacter cloacae complex</taxon>
    </lineage>
</organism>
<dbReference type="eggNOG" id="ENOG502ZX49">
    <property type="taxonomic scope" value="Bacteria"/>
</dbReference>
<sequence length="54" mass="6416">MTVTHNGKKYTFKRCAMNDNEWRLTSITNPREQVTLNRWQMHIAGLLKQVEVKV</sequence>
<dbReference type="AlphaFoldDB" id="G8LCE4"/>
<accession>G8LCE4</accession>
<dbReference type="KEGG" id="eec:EcWSU1_02341"/>
<evidence type="ECO:0000313" key="1">
    <source>
        <dbReference type="EMBL" id="AEW73776.1"/>
    </source>
</evidence>